<feature type="binding site" evidence="19">
    <location>
        <begin position="35"/>
        <end position="37"/>
    </location>
    <ligand>
        <name>GTP</name>
        <dbReference type="ChEBI" id="CHEBI:37565"/>
    </ligand>
</feature>
<comment type="function">
    <text evidence="4">Catalyzes ATP-dependent phosphorylation of adenosylcobinamide and addition of GMP to adenosylcobinamide phosphate.</text>
</comment>
<dbReference type="EMBL" id="VIGC01000005">
    <property type="protein sequence ID" value="TQE96921.1"/>
    <property type="molecule type" value="Genomic_DNA"/>
</dbReference>
<dbReference type="GO" id="GO:0005525">
    <property type="term" value="F:GTP binding"/>
    <property type="evidence" value="ECO:0007669"/>
    <property type="project" value="UniProtKB-KW"/>
</dbReference>
<comment type="pathway">
    <text evidence="5">Cofactor biosynthesis; adenosylcobalamin biosynthesis; adenosylcobalamin from cob(II)yrinate a,c-diamide: step 6/7.</text>
</comment>
<keyword evidence="10" id="KW-0169">Cobalamin biosynthesis</keyword>
<evidence type="ECO:0000256" key="12">
    <source>
        <dbReference type="ARBA" id="ARBA00022741"/>
    </source>
</evidence>
<evidence type="ECO:0000313" key="21">
    <source>
        <dbReference type="Proteomes" id="UP000317371"/>
    </source>
</evidence>
<comment type="pathway">
    <text evidence="6">Cofactor biosynthesis; adenosylcobalamin biosynthesis; adenosylcobalamin from cob(II)yrinate a,c-diamide: step 5/7.</text>
</comment>
<keyword evidence="20" id="KW-0548">Nucleotidyltransferase</keyword>
<dbReference type="InterPro" id="IPR003203">
    <property type="entry name" value="CobU/CobP"/>
</dbReference>
<dbReference type="Gene3D" id="3.40.50.300">
    <property type="entry name" value="P-loop containing nucleotide triphosphate hydrolases"/>
    <property type="match status" value="1"/>
</dbReference>
<dbReference type="Proteomes" id="UP000317371">
    <property type="component" value="Unassembled WGS sequence"/>
</dbReference>
<reference evidence="20 21" key="1">
    <citation type="submission" date="2019-06" db="EMBL/GenBank/DDBJ databases">
        <title>Genome sequence of Litorilinea aerophila BAA-2444.</title>
        <authorList>
            <person name="Maclea K.S."/>
            <person name="Maurais E.G."/>
            <person name="Iannazzi L.C."/>
        </authorList>
    </citation>
    <scope>NUCLEOTIDE SEQUENCE [LARGE SCALE GENOMIC DNA]</scope>
    <source>
        <strain evidence="20 21">ATCC BAA-2444</strain>
    </source>
</reference>
<feature type="binding site" evidence="19">
    <location>
        <position position="63"/>
    </location>
    <ligand>
        <name>GTP</name>
        <dbReference type="ChEBI" id="CHEBI:37565"/>
    </ligand>
</feature>
<evidence type="ECO:0000256" key="9">
    <source>
        <dbReference type="ARBA" id="ARBA00012523"/>
    </source>
</evidence>
<comment type="caution">
    <text evidence="20">The sequence shown here is derived from an EMBL/GenBank/DDBJ whole genome shotgun (WGS) entry which is preliminary data.</text>
</comment>
<keyword evidence="11 20" id="KW-0808">Transferase</keyword>
<dbReference type="GO" id="GO:0008820">
    <property type="term" value="F:cobinamide phosphate guanylyltransferase activity"/>
    <property type="evidence" value="ECO:0007669"/>
    <property type="project" value="UniProtKB-EC"/>
</dbReference>
<evidence type="ECO:0000256" key="8">
    <source>
        <dbReference type="ARBA" id="ARBA00012016"/>
    </source>
</evidence>
<organism evidence="20 21">
    <name type="scientific">Litorilinea aerophila</name>
    <dbReference type="NCBI Taxonomy" id="1204385"/>
    <lineage>
        <taxon>Bacteria</taxon>
        <taxon>Bacillati</taxon>
        <taxon>Chloroflexota</taxon>
        <taxon>Caldilineae</taxon>
        <taxon>Caldilineales</taxon>
        <taxon>Caldilineaceae</taxon>
        <taxon>Litorilinea</taxon>
    </lineage>
</organism>
<dbReference type="PIRSF" id="PIRSF006135">
    <property type="entry name" value="CobU"/>
    <property type="match status" value="1"/>
</dbReference>
<evidence type="ECO:0000313" key="20">
    <source>
        <dbReference type="EMBL" id="TQE96921.1"/>
    </source>
</evidence>
<evidence type="ECO:0000256" key="16">
    <source>
        <dbReference type="ARBA" id="ARBA00029570"/>
    </source>
</evidence>
<comment type="similarity">
    <text evidence="7">Belongs to the CobU/CobP family.</text>
</comment>
<evidence type="ECO:0000256" key="4">
    <source>
        <dbReference type="ARBA" id="ARBA00003889"/>
    </source>
</evidence>
<keyword evidence="12 19" id="KW-0547">Nucleotide-binding</keyword>
<evidence type="ECO:0000256" key="2">
    <source>
        <dbReference type="ARBA" id="ARBA00000711"/>
    </source>
</evidence>
<evidence type="ECO:0000256" key="5">
    <source>
        <dbReference type="ARBA" id="ARBA00004692"/>
    </source>
</evidence>
<evidence type="ECO:0000256" key="19">
    <source>
        <dbReference type="PIRSR" id="PIRSR006135-2"/>
    </source>
</evidence>
<feature type="binding site" evidence="19">
    <location>
        <begin position="52"/>
        <end position="55"/>
    </location>
    <ligand>
        <name>GTP</name>
        <dbReference type="ChEBI" id="CHEBI:37565"/>
    </ligand>
</feature>
<feature type="binding site" evidence="19">
    <location>
        <position position="84"/>
    </location>
    <ligand>
        <name>GTP</name>
        <dbReference type="ChEBI" id="CHEBI:37565"/>
    </ligand>
</feature>
<dbReference type="CDD" id="cd00544">
    <property type="entry name" value="CobU"/>
    <property type="match status" value="1"/>
</dbReference>
<keyword evidence="15 19" id="KW-0342">GTP-binding</keyword>
<accession>A0A540VJK6</accession>
<evidence type="ECO:0000256" key="14">
    <source>
        <dbReference type="ARBA" id="ARBA00022840"/>
    </source>
</evidence>
<proteinExistence type="inferred from homology"/>
<dbReference type="Pfam" id="PF02283">
    <property type="entry name" value="CobU"/>
    <property type="match status" value="1"/>
</dbReference>
<dbReference type="UniPathway" id="UPA00148">
    <property type="reaction ID" value="UER00236"/>
</dbReference>
<evidence type="ECO:0000256" key="7">
    <source>
        <dbReference type="ARBA" id="ARBA00007490"/>
    </source>
</evidence>
<evidence type="ECO:0000256" key="17">
    <source>
        <dbReference type="ARBA" id="ARBA00030571"/>
    </source>
</evidence>
<feature type="active site" description="GMP-histidine intermediate" evidence="18">
    <location>
        <position position="51"/>
    </location>
</feature>
<dbReference type="OrthoDB" id="9799422at2"/>
<keyword evidence="21" id="KW-1185">Reference proteome</keyword>
<evidence type="ECO:0000256" key="1">
    <source>
        <dbReference type="ARBA" id="ARBA00000312"/>
    </source>
</evidence>
<evidence type="ECO:0000256" key="6">
    <source>
        <dbReference type="ARBA" id="ARBA00005159"/>
    </source>
</evidence>
<dbReference type="GO" id="GO:0005524">
    <property type="term" value="F:ATP binding"/>
    <property type="evidence" value="ECO:0007669"/>
    <property type="project" value="UniProtKB-KW"/>
</dbReference>
<dbReference type="EC" id="2.7.1.156" evidence="8"/>
<comment type="catalytic activity">
    <reaction evidence="3">
        <text>adenosylcob(III)inamide + GTP = adenosylcob(III)inamide phosphate + GDP + H(+)</text>
        <dbReference type="Rhea" id="RHEA:15765"/>
        <dbReference type="ChEBI" id="CHEBI:2480"/>
        <dbReference type="ChEBI" id="CHEBI:15378"/>
        <dbReference type="ChEBI" id="CHEBI:37565"/>
        <dbReference type="ChEBI" id="CHEBI:58189"/>
        <dbReference type="ChEBI" id="CHEBI:58502"/>
        <dbReference type="EC" id="2.7.1.156"/>
    </reaction>
</comment>
<dbReference type="InterPro" id="IPR027417">
    <property type="entry name" value="P-loop_NTPase"/>
</dbReference>
<evidence type="ECO:0000256" key="18">
    <source>
        <dbReference type="PIRSR" id="PIRSR006135-1"/>
    </source>
</evidence>
<comment type="catalytic activity">
    <reaction evidence="1">
        <text>adenosylcob(III)inamide + ATP = adenosylcob(III)inamide phosphate + ADP + H(+)</text>
        <dbReference type="Rhea" id="RHEA:15769"/>
        <dbReference type="ChEBI" id="CHEBI:2480"/>
        <dbReference type="ChEBI" id="CHEBI:15378"/>
        <dbReference type="ChEBI" id="CHEBI:30616"/>
        <dbReference type="ChEBI" id="CHEBI:58502"/>
        <dbReference type="ChEBI" id="CHEBI:456216"/>
        <dbReference type="EC" id="2.7.1.156"/>
    </reaction>
</comment>
<dbReference type="GO" id="GO:0043752">
    <property type="term" value="F:adenosylcobinamide kinase activity"/>
    <property type="evidence" value="ECO:0007669"/>
    <property type="project" value="UniProtKB-EC"/>
</dbReference>
<evidence type="ECO:0000256" key="10">
    <source>
        <dbReference type="ARBA" id="ARBA00022573"/>
    </source>
</evidence>
<evidence type="ECO:0000256" key="15">
    <source>
        <dbReference type="ARBA" id="ARBA00023134"/>
    </source>
</evidence>
<dbReference type="InParanoid" id="A0A540VJK6"/>
<dbReference type="RefSeq" id="WP_141608906.1">
    <property type="nucleotide sequence ID" value="NZ_VIGC02000005.1"/>
</dbReference>
<dbReference type="AlphaFoldDB" id="A0A540VJK6"/>
<keyword evidence="13 20" id="KW-0418">Kinase</keyword>
<dbReference type="SUPFAM" id="SSF52540">
    <property type="entry name" value="P-loop containing nucleoside triphosphate hydrolases"/>
    <property type="match status" value="1"/>
</dbReference>
<comment type="catalytic activity">
    <reaction evidence="2">
        <text>adenosylcob(III)inamide phosphate + GTP + H(+) = adenosylcob(III)inamide-GDP + diphosphate</text>
        <dbReference type="Rhea" id="RHEA:22712"/>
        <dbReference type="ChEBI" id="CHEBI:15378"/>
        <dbReference type="ChEBI" id="CHEBI:33019"/>
        <dbReference type="ChEBI" id="CHEBI:37565"/>
        <dbReference type="ChEBI" id="CHEBI:58502"/>
        <dbReference type="ChEBI" id="CHEBI:60487"/>
        <dbReference type="EC" id="2.7.7.62"/>
    </reaction>
</comment>
<name>A0A540VJK6_9CHLR</name>
<sequence length="181" mass="19307">MGALTLILGGVRSGKTAYAEEMARRLAGDDVLYVATAAAHDEEMQARIARHRAQRPPAWQTLEATHQVGAAILARPAPPVILVDCLTVLVANVLLPFEDPFVQAASTAVAEEVEGLLRCVDQVDAHFLVVSNEVGMGVVPPYPLGRAYRDLLGWANQAVARRAETVLLLVAGIPLTVKGAR</sequence>
<gene>
    <name evidence="20" type="primary">cobU</name>
    <name evidence="20" type="ORF">FKZ61_04580</name>
</gene>
<protein>
    <recommendedName>
        <fullName evidence="16">Adenosylcobinamide kinase</fullName>
        <ecNumber evidence="8">2.7.1.156</ecNumber>
        <ecNumber evidence="9">2.7.7.62</ecNumber>
    </recommendedName>
    <alternativeName>
        <fullName evidence="17">Adenosylcobinamide-phosphate guanylyltransferase</fullName>
    </alternativeName>
</protein>
<dbReference type="EC" id="2.7.7.62" evidence="9"/>
<dbReference type="NCBIfam" id="NF004469">
    <property type="entry name" value="PRK05800.1"/>
    <property type="match status" value="1"/>
</dbReference>
<keyword evidence="14" id="KW-0067">ATP-binding</keyword>
<evidence type="ECO:0000256" key="3">
    <source>
        <dbReference type="ARBA" id="ARBA00001522"/>
    </source>
</evidence>
<dbReference type="PANTHER" id="PTHR34848">
    <property type="match status" value="1"/>
</dbReference>
<dbReference type="GO" id="GO:0009236">
    <property type="term" value="P:cobalamin biosynthetic process"/>
    <property type="evidence" value="ECO:0007669"/>
    <property type="project" value="UniProtKB-UniPathway"/>
</dbReference>
<dbReference type="PANTHER" id="PTHR34848:SF1">
    <property type="entry name" value="BIFUNCTIONAL ADENOSYLCOBALAMIN BIOSYNTHESIS PROTEIN COBU"/>
    <property type="match status" value="1"/>
</dbReference>
<evidence type="ECO:0000256" key="13">
    <source>
        <dbReference type="ARBA" id="ARBA00022777"/>
    </source>
</evidence>
<evidence type="ECO:0000256" key="11">
    <source>
        <dbReference type="ARBA" id="ARBA00022679"/>
    </source>
</evidence>